<dbReference type="AlphaFoldDB" id="A0A814K2B3"/>
<sequence length="124" mass="14192">MLSPTLLLMTLLVFNQNIWSQAVASSSIVRNCTINHDGTLLKEGESVEIRGKLYKMEDCDLHRAYHACGTYLLQMVSIACEVVRPQKSKRPSSKRFRRFSRRKLLTEACCETLCTVAEMTRYCP</sequence>
<dbReference type="EMBL" id="CAJNOJ010000075">
    <property type="protein sequence ID" value="CAF1043547.1"/>
    <property type="molecule type" value="Genomic_DNA"/>
</dbReference>
<reference evidence="3" key="1">
    <citation type="submission" date="2021-02" db="EMBL/GenBank/DDBJ databases">
        <authorList>
            <person name="Nowell W R."/>
        </authorList>
    </citation>
    <scope>NUCLEOTIDE SEQUENCE</scope>
</reference>
<dbReference type="Proteomes" id="UP000663852">
    <property type="component" value="Unassembled WGS sequence"/>
</dbReference>
<accession>A0A814K2B3</accession>
<comment type="similarity">
    <text evidence="1">Belongs to the insulin family.</text>
</comment>
<protein>
    <submittedName>
        <fullName evidence="3">Uncharacterized protein</fullName>
    </submittedName>
</protein>
<evidence type="ECO:0000313" key="3">
    <source>
        <dbReference type="EMBL" id="CAF1043547.1"/>
    </source>
</evidence>
<dbReference type="Proteomes" id="UP000663828">
    <property type="component" value="Unassembled WGS sequence"/>
</dbReference>
<dbReference type="EMBL" id="CAJNOR010003963">
    <property type="protein sequence ID" value="CAF1463690.1"/>
    <property type="molecule type" value="Genomic_DNA"/>
</dbReference>
<evidence type="ECO:0000313" key="4">
    <source>
        <dbReference type="EMBL" id="CAF1463690.1"/>
    </source>
</evidence>
<name>A0A814K2B3_ADIRI</name>
<feature type="chain" id="PRO_5036410347" evidence="2">
    <location>
        <begin position="21"/>
        <end position="124"/>
    </location>
</feature>
<evidence type="ECO:0000313" key="6">
    <source>
        <dbReference type="Proteomes" id="UP000663852"/>
    </source>
</evidence>
<keyword evidence="5" id="KW-1185">Reference proteome</keyword>
<gene>
    <name evidence="3" type="ORF">EDS130_LOCUS17054</name>
    <name evidence="4" type="ORF">XAT740_LOCUS37578</name>
</gene>
<dbReference type="InterPro" id="IPR022353">
    <property type="entry name" value="Insulin_CS"/>
</dbReference>
<proteinExistence type="inferred from homology"/>
<organism evidence="3 6">
    <name type="scientific">Adineta ricciae</name>
    <name type="common">Rotifer</name>
    <dbReference type="NCBI Taxonomy" id="249248"/>
    <lineage>
        <taxon>Eukaryota</taxon>
        <taxon>Metazoa</taxon>
        <taxon>Spiralia</taxon>
        <taxon>Gnathifera</taxon>
        <taxon>Rotifera</taxon>
        <taxon>Eurotatoria</taxon>
        <taxon>Bdelloidea</taxon>
        <taxon>Adinetida</taxon>
        <taxon>Adinetidae</taxon>
        <taxon>Adineta</taxon>
    </lineage>
</organism>
<dbReference type="SUPFAM" id="SSF56994">
    <property type="entry name" value="Insulin-like"/>
    <property type="match status" value="1"/>
</dbReference>
<evidence type="ECO:0000256" key="2">
    <source>
        <dbReference type="SAM" id="SignalP"/>
    </source>
</evidence>
<evidence type="ECO:0000313" key="5">
    <source>
        <dbReference type="Proteomes" id="UP000663828"/>
    </source>
</evidence>
<dbReference type="PROSITE" id="PS00262">
    <property type="entry name" value="INSULIN"/>
    <property type="match status" value="1"/>
</dbReference>
<dbReference type="Gene3D" id="1.10.100.10">
    <property type="entry name" value="Insulin-like"/>
    <property type="match status" value="1"/>
</dbReference>
<keyword evidence="2" id="KW-0732">Signal</keyword>
<dbReference type="InterPro" id="IPR036438">
    <property type="entry name" value="Insulin-like_sf"/>
</dbReference>
<evidence type="ECO:0000256" key="1">
    <source>
        <dbReference type="ARBA" id="ARBA00009034"/>
    </source>
</evidence>
<feature type="signal peptide" evidence="2">
    <location>
        <begin position="1"/>
        <end position="20"/>
    </location>
</feature>
<dbReference type="OrthoDB" id="9994810at2759"/>
<comment type="caution">
    <text evidence="3">The sequence shown here is derived from an EMBL/GenBank/DDBJ whole genome shotgun (WGS) entry which is preliminary data.</text>
</comment>